<accession>A0A8R7K2D3</accession>
<keyword evidence="3" id="KW-1185">Reference proteome</keyword>
<keyword evidence="1" id="KW-0732">Signal</keyword>
<feature type="chain" id="PRO_5035740746" evidence="1">
    <location>
        <begin position="20"/>
        <end position="73"/>
    </location>
</feature>
<reference evidence="2" key="2">
    <citation type="submission" date="2018-03" db="EMBL/GenBank/DDBJ databases">
        <title>The Triticum urartu genome reveals the dynamic nature of wheat genome evolution.</title>
        <authorList>
            <person name="Ling H."/>
            <person name="Ma B."/>
            <person name="Shi X."/>
            <person name="Liu H."/>
            <person name="Dong L."/>
            <person name="Sun H."/>
            <person name="Cao Y."/>
            <person name="Gao Q."/>
            <person name="Zheng S."/>
            <person name="Li Y."/>
            <person name="Yu Y."/>
            <person name="Du H."/>
            <person name="Qi M."/>
            <person name="Li Y."/>
            <person name="Yu H."/>
            <person name="Cui Y."/>
            <person name="Wang N."/>
            <person name="Chen C."/>
            <person name="Wu H."/>
            <person name="Zhao Y."/>
            <person name="Zhang J."/>
            <person name="Li Y."/>
            <person name="Zhou W."/>
            <person name="Zhang B."/>
            <person name="Hu W."/>
            <person name="Eijk M."/>
            <person name="Tang J."/>
            <person name="Witsenboer H."/>
            <person name="Zhao S."/>
            <person name="Li Z."/>
            <person name="Zhang A."/>
            <person name="Wang D."/>
            <person name="Liang C."/>
        </authorList>
    </citation>
    <scope>NUCLEOTIDE SEQUENCE [LARGE SCALE GENOMIC DNA]</scope>
    <source>
        <strain evidence="2">cv. G1812</strain>
    </source>
</reference>
<evidence type="ECO:0000313" key="3">
    <source>
        <dbReference type="Proteomes" id="UP000015106"/>
    </source>
</evidence>
<dbReference type="AlphaFoldDB" id="A0A8R7K2D3"/>
<reference evidence="2" key="3">
    <citation type="submission" date="2022-06" db="UniProtKB">
        <authorList>
            <consortium name="EnsemblPlants"/>
        </authorList>
    </citation>
    <scope>IDENTIFICATION</scope>
</reference>
<dbReference type="Proteomes" id="UP000015106">
    <property type="component" value="Chromosome 1"/>
</dbReference>
<proteinExistence type="predicted"/>
<dbReference type="Gramene" id="TuG1812G0100003587.01.T01">
    <property type="protein sequence ID" value="TuG1812G0100003587.01.T01"/>
    <property type="gene ID" value="TuG1812G0100003587.01"/>
</dbReference>
<reference evidence="3" key="1">
    <citation type="journal article" date="2013" name="Nature">
        <title>Draft genome of the wheat A-genome progenitor Triticum urartu.</title>
        <authorList>
            <person name="Ling H.Q."/>
            <person name="Zhao S."/>
            <person name="Liu D."/>
            <person name="Wang J."/>
            <person name="Sun H."/>
            <person name="Zhang C."/>
            <person name="Fan H."/>
            <person name="Li D."/>
            <person name="Dong L."/>
            <person name="Tao Y."/>
            <person name="Gao C."/>
            <person name="Wu H."/>
            <person name="Li Y."/>
            <person name="Cui Y."/>
            <person name="Guo X."/>
            <person name="Zheng S."/>
            <person name="Wang B."/>
            <person name="Yu K."/>
            <person name="Liang Q."/>
            <person name="Yang W."/>
            <person name="Lou X."/>
            <person name="Chen J."/>
            <person name="Feng M."/>
            <person name="Jian J."/>
            <person name="Zhang X."/>
            <person name="Luo G."/>
            <person name="Jiang Y."/>
            <person name="Liu J."/>
            <person name="Wang Z."/>
            <person name="Sha Y."/>
            <person name="Zhang B."/>
            <person name="Wu H."/>
            <person name="Tang D."/>
            <person name="Shen Q."/>
            <person name="Xue P."/>
            <person name="Zou S."/>
            <person name="Wang X."/>
            <person name="Liu X."/>
            <person name="Wang F."/>
            <person name="Yang Y."/>
            <person name="An X."/>
            <person name="Dong Z."/>
            <person name="Zhang K."/>
            <person name="Zhang X."/>
            <person name="Luo M.C."/>
            <person name="Dvorak J."/>
            <person name="Tong Y."/>
            <person name="Wang J."/>
            <person name="Yang H."/>
            <person name="Li Z."/>
            <person name="Wang D."/>
            <person name="Zhang A."/>
            <person name="Wang J."/>
        </authorList>
    </citation>
    <scope>NUCLEOTIDE SEQUENCE</scope>
    <source>
        <strain evidence="3">cv. G1812</strain>
    </source>
</reference>
<dbReference type="EnsemblPlants" id="TuG1812G0100003587.01.T01">
    <property type="protein sequence ID" value="TuG1812G0100003587.01.T01"/>
    <property type="gene ID" value="TuG1812G0100003587.01"/>
</dbReference>
<evidence type="ECO:0000313" key="2">
    <source>
        <dbReference type="EnsemblPlants" id="TuG1812G0100003587.01.T01"/>
    </source>
</evidence>
<organism evidence="2 3">
    <name type="scientific">Triticum urartu</name>
    <name type="common">Red wild einkorn</name>
    <name type="synonym">Crithodium urartu</name>
    <dbReference type="NCBI Taxonomy" id="4572"/>
    <lineage>
        <taxon>Eukaryota</taxon>
        <taxon>Viridiplantae</taxon>
        <taxon>Streptophyta</taxon>
        <taxon>Embryophyta</taxon>
        <taxon>Tracheophyta</taxon>
        <taxon>Spermatophyta</taxon>
        <taxon>Magnoliopsida</taxon>
        <taxon>Liliopsida</taxon>
        <taxon>Poales</taxon>
        <taxon>Poaceae</taxon>
        <taxon>BOP clade</taxon>
        <taxon>Pooideae</taxon>
        <taxon>Triticodae</taxon>
        <taxon>Triticeae</taxon>
        <taxon>Triticinae</taxon>
        <taxon>Triticum</taxon>
    </lineage>
</organism>
<sequence length="73" mass="8566">MSYLLFLVLLSTLMGWVCLQRRTDNSIKNHWNISLRKTLGVYSTRNILAIPRLIGLDDLWINRRRLLLSAILI</sequence>
<protein>
    <submittedName>
        <fullName evidence="2">Uncharacterized protein</fullName>
    </submittedName>
</protein>
<evidence type="ECO:0000256" key="1">
    <source>
        <dbReference type="SAM" id="SignalP"/>
    </source>
</evidence>
<feature type="signal peptide" evidence="1">
    <location>
        <begin position="1"/>
        <end position="19"/>
    </location>
</feature>
<name>A0A8R7K2D3_TRIUA</name>